<dbReference type="EMBL" id="MFNE01000023">
    <property type="protein sequence ID" value="OGG95433.1"/>
    <property type="molecule type" value="Genomic_DNA"/>
</dbReference>
<comment type="caution">
    <text evidence="2">The sequence shown here is derived from an EMBL/GenBank/DDBJ whole genome shotgun (WGS) entry which is preliminary data.</text>
</comment>
<organism evidence="2 3">
    <name type="scientific">Candidatus Lambdaproteobacteria bacterium RIFOXYD2_FULL_50_16</name>
    <dbReference type="NCBI Taxonomy" id="1817772"/>
    <lineage>
        <taxon>Bacteria</taxon>
        <taxon>Pseudomonadati</taxon>
        <taxon>Pseudomonadota</taxon>
        <taxon>Candidatus Lambdaproteobacteria</taxon>
    </lineage>
</organism>
<keyword evidence="1" id="KW-0732">Signal</keyword>
<feature type="chain" id="PRO_5009524635" description="SnoaL-like domain-containing protein" evidence="1">
    <location>
        <begin position="20"/>
        <end position="183"/>
    </location>
</feature>
<protein>
    <recommendedName>
        <fullName evidence="4">SnoaL-like domain-containing protein</fullName>
    </recommendedName>
</protein>
<accession>A0A1F6GBE3</accession>
<dbReference type="STRING" id="1817772.A2527_04820"/>
<feature type="signal peptide" evidence="1">
    <location>
        <begin position="1"/>
        <end position="19"/>
    </location>
</feature>
<dbReference type="Proteomes" id="UP000178449">
    <property type="component" value="Unassembled WGS sequence"/>
</dbReference>
<dbReference type="AlphaFoldDB" id="A0A1F6GBE3"/>
<proteinExistence type="predicted"/>
<evidence type="ECO:0008006" key="4">
    <source>
        <dbReference type="Google" id="ProtNLM"/>
    </source>
</evidence>
<gene>
    <name evidence="2" type="ORF">A2527_04820</name>
</gene>
<reference evidence="2 3" key="1">
    <citation type="journal article" date="2016" name="Nat. Commun.">
        <title>Thousands of microbial genomes shed light on interconnected biogeochemical processes in an aquifer system.</title>
        <authorList>
            <person name="Anantharaman K."/>
            <person name="Brown C.T."/>
            <person name="Hug L.A."/>
            <person name="Sharon I."/>
            <person name="Castelle C.J."/>
            <person name="Probst A.J."/>
            <person name="Thomas B.C."/>
            <person name="Singh A."/>
            <person name="Wilkins M.J."/>
            <person name="Karaoz U."/>
            <person name="Brodie E.L."/>
            <person name="Williams K.H."/>
            <person name="Hubbard S.S."/>
            <person name="Banfield J.F."/>
        </authorList>
    </citation>
    <scope>NUCLEOTIDE SEQUENCE [LARGE SCALE GENOMIC DNA]</scope>
</reference>
<sequence length="183" mass="20749">MKFLTSMLVFLALALPAFAEPISVEACYEKFSRYSPKDIVALTEQAKAQILEDPKKALEHYNQLNKDSFPDPPHSPVVTIVRCDEMRGEAFFMDNMRAAFQEKNYLRKFQDVEGKHPFVELCAKLKGNIKGAWTLQTHYWIDCDGPLRMGVLFLKVPGTPYVVQSSLPSKTLSLADYEKSLAP</sequence>
<evidence type="ECO:0000256" key="1">
    <source>
        <dbReference type="SAM" id="SignalP"/>
    </source>
</evidence>
<evidence type="ECO:0000313" key="2">
    <source>
        <dbReference type="EMBL" id="OGG95433.1"/>
    </source>
</evidence>
<name>A0A1F6GBE3_9PROT</name>
<evidence type="ECO:0000313" key="3">
    <source>
        <dbReference type="Proteomes" id="UP000178449"/>
    </source>
</evidence>